<evidence type="ECO:0000259" key="2">
    <source>
        <dbReference type="SMART" id="SM00843"/>
    </source>
</evidence>
<dbReference type="Proteomes" id="UP000509126">
    <property type="component" value="Chromosome"/>
</dbReference>
<dbReference type="InterPro" id="IPR036390">
    <property type="entry name" value="WH_DNA-bd_sf"/>
</dbReference>
<evidence type="ECO:0000313" key="4">
    <source>
        <dbReference type="Proteomes" id="UP000509126"/>
    </source>
</evidence>
<feature type="coiled-coil region" evidence="1">
    <location>
        <begin position="97"/>
        <end position="124"/>
    </location>
</feature>
<dbReference type="Gene3D" id="1.10.10.10">
    <property type="entry name" value="Winged helix-like DNA-binding domain superfamily/Winged helix DNA-binding domain"/>
    <property type="match status" value="1"/>
</dbReference>
<evidence type="ECO:0000313" key="3">
    <source>
        <dbReference type="EMBL" id="QKU21752.1"/>
    </source>
</evidence>
<dbReference type="AlphaFoldDB" id="A0A6N1MV60"/>
<sequence>MDISEEDYQKAVAVVRKCLSGSVSNLQRKLYWGYGRAASAIDRMQDEFIVSPMSTSGRRDVYPEETHELWKELQAAKAQAVPEGFVLIKASDRDQEMLELIDQRDHMESQAEELKDKLQALYGVDFGEHSSCNFPFQNAIDYDDSDLVLVPKEPTEAMYIAGIDKRQSGGNTADVYKAMIEAQEQSHV</sequence>
<keyword evidence="1" id="KW-0175">Coiled coil</keyword>
<dbReference type="Pfam" id="PF09397">
    <property type="entry name" value="FtsK_gamma"/>
    <property type="match status" value="1"/>
</dbReference>
<accession>A0A6N1MV60</accession>
<name>A0A6N1MV60_ACILW</name>
<gene>
    <name evidence="3" type="ORF">FOB19_10275</name>
</gene>
<dbReference type="SMART" id="SM00843">
    <property type="entry name" value="Ftsk_gamma"/>
    <property type="match status" value="1"/>
</dbReference>
<protein>
    <recommendedName>
        <fullName evidence="2">FtsK gamma domain-containing protein</fullName>
    </recommendedName>
</protein>
<dbReference type="InterPro" id="IPR036388">
    <property type="entry name" value="WH-like_DNA-bd_sf"/>
</dbReference>
<evidence type="ECO:0000256" key="1">
    <source>
        <dbReference type="SAM" id="Coils"/>
    </source>
</evidence>
<dbReference type="RefSeq" id="WP_174894474.1">
    <property type="nucleotide sequence ID" value="NZ_CP054803.1"/>
</dbReference>
<dbReference type="SUPFAM" id="SSF46785">
    <property type="entry name" value="Winged helix' DNA-binding domain"/>
    <property type="match status" value="1"/>
</dbReference>
<feature type="domain" description="FtsK gamma" evidence="2">
    <location>
        <begin position="3"/>
        <end position="66"/>
    </location>
</feature>
<dbReference type="InterPro" id="IPR018541">
    <property type="entry name" value="Ftsk_gamma"/>
</dbReference>
<proteinExistence type="predicted"/>
<reference evidence="3 4" key="1">
    <citation type="submission" date="2019-11" db="EMBL/GenBank/DDBJ databases">
        <title>FDA dAtabase for Regulatory Grade micrObial Sequences (FDA-ARGOS): Supporting development and validation of Infectious Disease Dx tests.</title>
        <authorList>
            <person name="Patel R."/>
            <person name="Rucinski S."/>
            <person name="Tallon L."/>
            <person name="Sadzewicz L."/>
            <person name="Vavikolanu K."/>
            <person name="Mehta A."/>
            <person name="Aluvathingal J."/>
            <person name="Nadendla S."/>
            <person name="Nandy P."/>
            <person name="Geyer C."/>
            <person name="Yan Y."/>
            <person name="Sichtig H."/>
        </authorList>
    </citation>
    <scope>NUCLEOTIDE SEQUENCE [LARGE SCALE GENOMIC DNA]</scope>
    <source>
        <strain evidence="3 4">FDAARGOS_557</strain>
    </source>
</reference>
<organism evidence="3 4">
    <name type="scientific">Acinetobacter lwoffii</name>
    <dbReference type="NCBI Taxonomy" id="28090"/>
    <lineage>
        <taxon>Bacteria</taxon>
        <taxon>Pseudomonadati</taxon>
        <taxon>Pseudomonadota</taxon>
        <taxon>Gammaproteobacteria</taxon>
        <taxon>Moraxellales</taxon>
        <taxon>Moraxellaceae</taxon>
        <taxon>Acinetobacter</taxon>
    </lineage>
</organism>
<dbReference type="EMBL" id="CP054803">
    <property type="protein sequence ID" value="QKU21752.1"/>
    <property type="molecule type" value="Genomic_DNA"/>
</dbReference>